<organism evidence="1 2">
    <name type="scientific">Lactuca saligna</name>
    <name type="common">Willowleaf lettuce</name>
    <dbReference type="NCBI Taxonomy" id="75948"/>
    <lineage>
        <taxon>Eukaryota</taxon>
        <taxon>Viridiplantae</taxon>
        <taxon>Streptophyta</taxon>
        <taxon>Embryophyta</taxon>
        <taxon>Tracheophyta</taxon>
        <taxon>Spermatophyta</taxon>
        <taxon>Magnoliopsida</taxon>
        <taxon>eudicotyledons</taxon>
        <taxon>Gunneridae</taxon>
        <taxon>Pentapetalae</taxon>
        <taxon>asterids</taxon>
        <taxon>campanulids</taxon>
        <taxon>Asterales</taxon>
        <taxon>Asteraceae</taxon>
        <taxon>Cichorioideae</taxon>
        <taxon>Cichorieae</taxon>
        <taxon>Lactucinae</taxon>
        <taxon>Lactuca</taxon>
    </lineage>
</organism>
<evidence type="ECO:0000313" key="2">
    <source>
        <dbReference type="Proteomes" id="UP001177003"/>
    </source>
</evidence>
<evidence type="ECO:0000313" key="1">
    <source>
        <dbReference type="EMBL" id="CAI9303657.1"/>
    </source>
</evidence>
<keyword evidence="2" id="KW-1185">Reference proteome</keyword>
<sequence length="193" mass="21987">MQEPIATLFSSQSIELKKTIHEAEAGDDDVMVSFTNFQFTPKEEDIPNELIINFDHEISKLHKVAREHHELFVKQVSEMKVALKLQVNELRTLMAKEVKKLDNNYNLMHKKVDLITNATTLLIEYTTSFNKEYSKDHKVKTEKEDKSSNKEDLVQILNLVLWQPTNSPHSMNFLQGGDIVVGVGSSKGSGEDT</sequence>
<dbReference type="AlphaFoldDB" id="A0AA36EPN2"/>
<dbReference type="Proteomes" id="UP001177003">
    <property type="component" value="Chromosome 9"/>
</dbReference>
<reference evidence="1" key="1">
    <citation type="submission" date="2023-04" db="EMBL/GenBank/DDBJ databases">
        <authorList>
            <person name="Vijverberg K."/>
            <person name="Xiong W."/>
            <person name="Schranz E."/>
        </authorList>
    </citation>
    <scope>NUCLEOTIDE SEQUENCE</scope>
</reference>
<dbReference type="EMBL" id="OX465085">
    <property type="protein sequence ID" value="CAI9303657.1"/>
    <property type="molecule type" value="Genomic_DNA"/>
</dbReference>
<gene>
    <name evidence="1" type="ORF">LSALG_LOCUS42078</name>
</gene>
<proteinExistence type="predicted"/>
<name>A0AA36EPN2_LACSI</name>
<accession>A0AA36EPN2</accession>
<protein>
    <submittedName>
        <fullName evidence="1">Uncharacterized protein</fullName>
    </submittedName>
</protein>